<keyword evidence="2" id="KW-0472">Membrane</keyword>
<evidence type="ECO:0000259" key="3">
    <source>
        <dbReference type="Pfam" id="PF02470"/>
    </source>
</evidence>
<evidence type="ECO:0000256" key="1">
    <source>
        <dbReference type="SAM" id="MobiDB-lite"/>
    </source>
</evidence>
<evidence type="ECO:0000256" key="2">
    <source>
        <dbReference type="SAM" id="Phobius"/>
    </source>
</evidence>
<evidence type="ECO:0000313" key="4">
    <source>
        <dbReference type="EMBL" id="OBG07699.1"/>
    </source>
</evidence>
<evidence type="ECO:0000313" key="5">
    <source>
        <dbReference type="Proteomes" id="UP000093985"/>
    </source>
</evidence>
<dbReference type="GO" id="GO:0005576">
    <property type="term" value="C:extracellular region"/>
    <property type="evidence" value="ECO:0007669"/>
    <property type="project" value="TreeGrafter"/>
</dbReference>
<name>A0A1A2ECI4_MYCSD</name>
<protein>
    <submittedName>
        <fullName evidence="4">Mammalian cell entry protein</fullName>
    </submittedName>
</protein>
<sequence length="481" mass="51815">MVLSRRIKIQLIIFTVITLVAGGVMVFAYMQLPRVLFGVGYYTVRMELPQAGGLYHNGNVTFRGVEVGRVKGVHVTDTGVEAVLSLRSDLAIPSDLDAQVHSQTPIGEQFVTLLPRTAEARPLRGGDVIPRSRTSVPPDITELLDATNRGLQAIPHDNVKTVIDESYTAVGGLGPEISRMVRGSTKLAIDARKNLDSLTALIDQSAPIMDTQIDTADAIQAWAAHLRAITDQVRTEDHAAVGVLEQGGPAADEARNLIERLKPTLPIVLANLASVAPVAVAYHDGIEQLLVLLPQGAAMMQAISVANRNVKGLVHGSGFLDFNINFGLPPPCTTGYLPARQMRSANFEDYPDRPDGDLYCRIPQDSPWYVRGARNIPCATKPGKRAPTAAMCESDEEYVPLNEGFNWKGDPNATYTGQDIPQLRPDSPPAGPGSPIAATAYDPTTGTYIGPDGHVYTQSDLAQSTLQEPTWQTMMMPPAGN</sequence>
<organism evidence="4 5">
    <name type="scientific">Mycolicibacter sinensis (strain JDM601)</name>
    <name type="common">Mycobacterium sinense</name>
    <dbReference type="NCBI Taxonomy" id="875328"/>
    <lineage>
        <taxon>Bacteria</taxon>
        <taxon>Bacillati</taxon>
        <taxon>Actinomycetota</taxon>
        <taxon>Actinomycetes</taxon>
        <taxon>Mycobacteriales</taxon>
        <taxon>Mycobacteriaceae</taxon>
        <taxon>Mycolicibacter</taxon>
    </lineage>
</organism>
<keyword evidence="2" id="KW-0812">Transmembrane</keyword>
<dbReference type="EMBL" id="LZIN01000036">
    <property type="protein sequence ID" value="OBG07699.1"/>
    <property type="molecule type" value="Genomic_DNA"/>
</dbReference>
<dbReference type="Pfam" id="PF02470">
    <property type="entry name" value="MlaD"/>
    <property type="match status" value="1"/>
</dbReference>
<dbReference type="NCBIfam" id="TIGR00996">
    <property type="entry name" value="Mtu_fam_mce"/>
    <property type="match status" value="1"/>
</dbReference>
<dbReference type="InterPro" id="IPR003399">
    <property type="entry name" value="Mce/MlaD"/>
</dbReference>
<dbReference type="PANTHER" id="PTHR33371:SF16">
    <property type="entry name" value="MCE-FAMILY PROTEIN MCE3F"/>
    <property type="match status" value="1"/>
</dbReference>
<proteinExistence type="predicted"/>
<comment type="caution">
    <text evidence="4">The sequence shown here is derived from an EMBL/GenBank/DDBJ whole genome shotgun (WGS) entry which is preliminary data.</text>
</comment>
<feature type="domain" description="Mce/MlaD" evidence="3">
    <location>
        <begin position="41"/>
        <end position="115"/>
    </location>
</feature>
<dbReference type="RefSeq" id="WP_064854463.1">
    <property type="nucleotide sequence ID" value="NZ_LZIM01000050.1"/>
</dbReference>
<keyword evidence="2" id="KW-1133">Transmembrane helix</keyword>
<dbReference type="OrthoDB" id="4741753at2"/>
<accession>A0A1A2ECI4</accession>
<dbReference type="InterPro" id="IPR005693">
    <property type="entry name" value="Mce"/>
</dbReference>
<gene>
    <name evidence="4" type="ORF">A5771_05270</name>
</gene>
<dbReference type="PANTHER" id="PTHR33371">
    <property type="entry name" value="INTERMEMBRANE PHOSPHOLIPID TRANSPORT SYSTEM BINDING PROTEIN MLAD-RELATED"/>
    <property type="match status" value="1"/>
</dbReference>
<dbReference type="AlphaFoldDB" id="A0A1A2ECI4"/>
<reference evidence="5" key="1">
    <citation type="submission" date="2016-06" db="EMBL/GenBank/DDBJ databases">
        <authorList>
            <person name="Sutton G."/>
            <person name="Brinkac L."/>
            <person name="Sanka R."/>
            <person name="Adams M."/>
            <person name="Lau E."/>
            <person name="Mehaffy C."/>
            <person name="Tameris M."/>
            <person name="Hatherill M."/>
            <person name="Hanekom W."/>
            <person name="Mahomed H."/>
            <person name="Mcshane H."/>
        </authorList>
    </citation>
    <scope>NUCLEOTIDE SEQUENCE [LARGE SCALE GENOMIC DNA]</scope>
    <source>
        <strain evidence="5">852014-51077_SCH5608930-a</strain>
    </source>
</reference>
<dbReference type="Proteomes" id="UP000093985">
    <property type="component" value="Unassembled WGS sequence"/>
</dbReference>
<feature type="transmembrane region" description="Helical" evidence="2">
    <location>
        <begin position="12"/>
        <end position="30"/>
    </location>
</feature>
<feature type="region of interest" description="Disordered" evidence="1">
    <location>
        <begin position="409"/>
        <end position="454"/>
    </location>
</feature>
<dbReference type="InterPro" id="IPR052336">
    <property type="entry name" value="MlaD_Phospholipid_Transporter"/>
</dbReference>